<dbReference type="AlphaFoldDB" id="A0A5B7GRD4"/>
<dbReference type="Proteomes" id="UP000324222">
    <property type="component" value="Unassembled WGS sequence"/>
</dbReference>
<accession>A0A5B7GRD4</accession>
<evidence type="ECO:0000313" key="1">
    <source>
        <dbReference type="EMBL" id="MPC59184.1"/>
    </source>
</evidence>
<proteinExistence type="predicted"/>
<name>A0A5B7GRD4_PORTR</name>
<protein>
    <submittedName>
        <fullName evidence="1">Uncharacterized protein</fullName>
    </submittedName>
</protein>
<comment type="caution">
    <text evidence="1">The sequence shown here is derived from an EMBL/GenBank/DDBJ whole genome shotgun (WGS) entry which is preliminary data.</text>
</comment>
<reference evidence="1 2" key="1">
    <citation type="submission" date="2019-05" db="EMBL/GenBank/DDBJ databases">
        <title>Another draft genome of Portunus trituberculatus and its Hox gene families provides insights of decapod evolution.</title>
        <authorList>
            <person name="Jeong J.-H."/>
            <person name="Song I."/>
            <person name="Kim S."/>
            <person name="Choi T."/>
            <person name="Kim D."/>
            <person name="Ryu S."/>
            <person name="Kim W."/>
        </authorList>
    </citation>
    <scope>NUCLEOTIDE SEQUENCE [LARGE SCALE GENOMIC DNA]</scope>
    <source>
        <tissue evidence="1">Muscle</tissue>
    </source>
</reference>
<organism evidence="1 2">
    <name type="scientific">Portunus trituberculatus</name>
    <name type="common">Swimming crab</name>
    <name type="synonym">Neptunus trituberculatus</name>
    <dbReference type="NCBI Taxonomy" id="210409"/>
    <lineage>
        <taxon>Eukaryota</taxon>
        <taxon>Metazoa</taxon>
        <taxon>Ecdysozoa</taxon>
        <taxon>Arthropoda</taxon>
        <taxon>Crustacea</taxon>
        <taxon>Multicrustacea</taxon>
        <taxon>Malacostraca</taxon>
        <taxon>Eumalacostraca</taxon>
        <taxon>Eucarida</taxon>
        <taxon>Decapoda</taxon>
        <taxon>Pleocyemata</taxon>
        <taxon>Brachyura</taxon>
        <taxon>Eubrachyura</taxon>
        <taxon>Portunoidea</taxon>
        <taxon>Portunidae</taxon>
        <taxon>Portuninae</taxon>
        <taxon>Portunus</taxon>
    </lineage>
</organism>
<keyword evidence="2" id="KW-1185">Reference proteome</keyword>
<gene>
    <name evidence="1" type="ORF">E2C01_053200</name>
</gene>
<sequence length="90" mass="10119">MEADVEDSLLQTPIIQERCGGHLHVRTGSCHQLPLKNRDSFGLCKEQYCTYYMAVVTCGHRQLDLGVWVGKHGQHPAMVGKRRSINHCAT</sequence>
<dbReference type="EMBL" id="VSRR010016335">
    <property type="protein sequence ID" value="MPC59184.1"/>
    <property type="molecule type" value="Genomic_DNA"/>
</dbReference>
<evidence type="ECO:0000313" key="2">
    <source>
        <dbReference type="Proteomes" id="UP000324222"/>
    </source>
</evidence>